<keyword evidence="3" id="KW-1185">Reference proteome</keyword>
<dbReference type="GO" id="GO:0005524">
    <property type="term" value="F:ATP binding"/>
    <property type="evidence" value="ECO:0007669"/>
    <property type="project" value="UniProtKB-KW"/>
</dbReference>
<comment type="catalytic activity">
    <reaction evidence="1">
        <text>cytidine(34) in elongator tRNA(Met) + acetate + ATP = N(4)-acetylcytidine(34) in elongator tRNA(Met) + AMP + diphosphate</text>
        <dbReference type="Rhea" id="RHEA:58144"/>
        <dbReference type="Rhea" id="RHEA-COMP:10693"/>
        <dbReference type="Rhea" id="RHEA-COMP:10694"/>
        <dbReference type="ChEBI" id="CHEBI:30089"/>
        <dbReference type="ChEBI" id="CHEBI:30616"/>
        <dbReference type="ChEBI" id="CHEBI:33019"/>
        <dbReference type="ChEBI" id="CHEBI:74900"/>
        <dbReference type="ChEBI" id="CHEBI:82748"/>
        <dbReference type="ChEBI" id="CHEBI:456215"/>
    </reaction>
</comment>
<evidence type="ECO:0000313" key="2">
    <source>
        <dbReference type="EMBL" id="VWL84767.1"/>
    </source>
</evidence>
<feature type="binding site" evidence="1">
    <location>
        <position position="152"/>
    </location>
    <ligand>
        <name>ATP</name>
        <dbReference type="ChEBI" id="CHEBI:30616"/>
    </ligand>
</feature>
<dbReference type="EC" id="6.3.4.-" evidence="1"/>
<protein>
    <recommendedName>
        <fullName evidence="1">tRNA(Met) cytidine acetate ligase</fullName>
        <ecNumber evidence="1">6.3.4.-</ecNumber>
    </recommendedName>
</protein>
<feature type="binding site" evidence="1">
    <location>
        <position position="101"/>
    </location>
    <ligand>
        <name>ATP</name>
        <dbReference type="ChEBI" id="CHEBI:30616"/>
    </ligand>
</feature>
<gene>
    <name evidence="1" type="primary">tmcAL</name>
    <name evidence="2" type="ORF">OMES3154_00015</name>
</gene>
<dbReference type="GO" id="GO:0006400">
    <property type="term" value="P:tRNA modification"/>
    <property type="evidence" value="ECO:0007669"/>
    <property type="project" value="UniProtKB-UniRule"/>
</dbReference>
<dbReference type="Proteomes" id="UP000419017">
    <property type="component" value="Unassembled WGS sequence"/>
</dbReference>
<dbReference type="GO" id="GO:0016879">
    <property type="term" value="F:ligase activity, forming carbon-nitrogen bonds"/>
    <property type="evidence" value="ECO:0007669"/>
    <property type="project" value="UniProtKB-UniRule"/>
</dbReference>
<feature type="binding site" evidence="1">
    <location>
        <position position="177"/>
    </location>
    <ligand>
        <name>ATP</name>
        <dbReference type="ChEBI" id="CHEBI:30616"/>
    </ligand>
</feature>
<dbReference type="GO" id="GO:0005737">
    <property type="term" value="C:cytoplasm"/>
    <property type="evidence" value="ECO:0007669"/>
    <property type="project" value="UniProtKB-SubCell"/>
</dbReference>
<comment type="subcellular location">
    <subcellularLocation>
        <location evidence="1">Cytoplasm</location>
    </subcellularLocation>
</comment>
<dbReference type="GO" id="GO:0000049">
    <property type="term" value="F:tRNA binding"/>
    <property type="evidence" value="ECO:0007669"/>
    <property type="project" value="UniProtKB-KW"/>
</dbReference>
<dbReference type="RefSeq" id="WP_156682823.1">
    <property type="nucleotide sequence ID" value="NZ_CABWIB010000001.1"/>
</dbReference>
<dbReference type="PANTHER" id="PTHR37825:SF1">
    <property type="entry name" value="TRNA(MET) CYTIDINE ACETATE LIGASE"/>
    <property type="match status" value="1"/>
</dbReference>
<keyword evidence="1" id="KW-0436">Ligase</keyword>
<dbReference type="Gene3D" id="3.40.50.620">
    <property type="entry name" value="HUPs"/>
    <property type="match status" value="1"/>
</dbReference>
<dbReference type="PANTHER" id="PTHR37825">
    <property type="entry name" value="TRNA(MET) CYTIDINE ACETATE LIGASE"/>
    <property type="match status" value="1"/>
</dbReference>
<sequence>MNVIGVVAEFNPFHNGHKYQVEMIKKLYNPDILIALISNNFVQRAELSILNEEDKVNIALSMGYDIVIEIPPQISIQNAEVYCENSVRILDKIGCNIQVFGAETEDINILDDLIDKLKDEDIKKYTSLGHSYNKACFMVLEKYGLSKYYTSNNILALEYIRAKKKYNLDLSQKIIKRVASGYNDETISNNISSATNIRNLIKNGKNYENLVPYKSSKLTYILEKEDMIFDLFKYIFLRGDIDSIYDLSDELKNYISNRIRKAKNYEEFLEISKNRNISINRIKRIMLNVILNIKDVSVKEIEYIKVLGINKKGAKYIKNLDFCYVNYKHIKEDVKYEEFLNYLKVKKTLRNSIYREDL</sequence>
<keyword evidence="1" id="KW-0067">ATP-binding</keyword>
<dbReference type="EMBL" id="CABWIB010000001">
    <property type="protein sequence ID" value="VWL84767.1"/>
    <property type="molecule type" value="Genomic_DNA"/>
</dbReference>
<keyword evidence="2" id="KW-0808">Transferase</keyword>
<comment type="function">
    <text evidence="1">Catalyzes the formation of N(4)-acetylcytidine (ac(4)C) at the wobble position of elongator tRNA(Met), using acetate and ATP as substrates. First activates an acetate ion to form acetyladenylate (Ac-AMP) and then transfers the acetyl group to tRNA to form ac(4)C34.</text>
</comment>
<keyword evidence="1" id="KW-0694">RNA-binding</keyword>
<keyword evidence="1" id="KW-0547">Nucleotide-binding</keyword>
<organism evidence="2 3">
    <name type="scientific">Oceanivirga miroungae</name>
    <dbReference type="NCBI Taxonomy" id="1130046"/>
    <lineage>
        <taxon>Bacteria</taxon>
        <taxon>Fusobacteriati</taxon>
        <taxon>Fusobacteriota</taxon>
        <taxon>Fusobacteriia</taxon>
        <taxon>Fusobacteriales</taxon>
        <taxon>Leptotrichiaceae</taxon>
        <taxon>Oceanivirga</taxon>
    </lineage>
</organism>
<comment type="similarity">
    <text evidence="1">Belongs to the TmcAL family.</text>
</comment>
<dbReference type="AlphaFoldDB" id="A0A6I8MBH3"/>
<dbReference type="HAMAP" id="MF_01539">
    <property type="entry name" value="TmcAL"/>
    <property type="match status" value="1"/>
</dbReference>
<dbReference type="GO" id="GO:0016740">
    <property type="term" value="F:transferase activity"/>
    <property type="evidence" value="ECO:0007669"/>
    <property type="project" value="UniProtKB-KW"/>
</dbReference>
<reference evidence="2 3" key="1">
    <citation type="submission" date="2019-10" db="EMBL/GenBank/DDBJ databases">
        <authorList>
            <person name="Blom J."/>
        </authorList>
    </citation>
    <scope>NUCLEOTIDE SEQUENCE [LARGE SCALE GENOMIC DNA]</scope>
    <source>
        <strain evidence="2 3">ES3154-GLU</strain>
    </source>
</reference>
<comment type="caution">
    <text evidence="1">Lacks conserved residue(s) required for the propagation of feature annotation.</text>
</comment>
<dbReference type="InterPro" id="IPR014729">
    <property type="entry name" value="Rossmann-like_a/b/a_fold"/>
</dbReference>
<dbReference type="Pfam" id="PF05636">
    <property type="entry name" value="HIGH_NTase1"/>
    <property type="match status" value="1"/>
</dbReference>
<feature type="binding site" evidence="1">
    <location>
        <begin position="7"/>
        <end position="20"/>
    </location>
    <ligand>
        <name>ATP</name>
        <dbReference type="ChEBI" id="CHEBI:30616"/>
    </ligand>
</feature>
<dbReference type="InterPro" id="IPR008513">
    <property type="entry name" value="tRNA(Met)_cyd_acetate_ligase"/>
</dbReference>
<dbReference type="SUPFAM" id="SSF52374">
    <property type="entry name" value="Nucleotidylyl transferase"/>
    <property type="match status" value="1"/>
</dbReference>
<accession>A0A6I8MBH3</accession>
<keyword evidence="1" id="KW-0819">tRNA processing</keyword>
<proteinExistence type="inferred from homology"/>
<keyword evidence="1" id="KW-0820">tRNA-binding</keyword>
<keyword evidence="1" id="KW-0963">Cytoplasm</keyword>
<evidence type="ECO:0000256" key="1">
    <source>
        <dbReference type="HAMAP-Rule" id="MF_01539"/>
    </source>
</evidence>
<name>A0A6I8MBH3_9FUSO</name>
<evidence type="ECO:0000313" key="3">
    <source>
        <dbReference type="Proteomes" id="UP000419017"/>
    </source>
</evidence>